<dbReference type="Pfam" id="PF01070">
    <property type="entry name" value="FMN_dh"/>
    <property type="match status" value="1"/>
</dbReference>
<evidence type="ECO:0000256" key="2">
    <source>
        <dbReference type="ARBA" id="ARBA00022630"/>
    </source>
</evidence>
<evidence type="ECO:0000313" key="7">
    <source>
        <dbReference type="Proteomes" id="UP001151582"/>
    </source>
</evidence>
<organism evidence="6 7">
    <name type="scientific">Dimargaris verticillata</name>
    <dbReference type="NCBI Taxonomy" id="2761393"/>
    <lineage>
        <taxon>Eukaryota</taxon>
        <taxon>Fungi</taxon>
        <taxon>Fungi incertae sedis</taxon>
        <taxon>Zoopagomycota</taxon>
        <taxon>Kickxellomycotina</taxon>
        <taxon>Dimargaritomycetes</taxon>
        <taxon>Dimargaritales</taxon>
        <taxon>Dimargaritaceae</taxon>
        <taxon>Dimargaris</taxon>
    </lineage>
</organism>
<dbReference type="SUPFAM" id="SSF51395">
    <property type="entry name" value="FMN-linked oxidoreductases"/>
    <property type="match status" value="1"/>
</dbReference>
<proteinExistence type="predicted"/>
<keyword evidence="7" id="KW-1185">Reference proteome</keyword>
<keyword evidence="2" id="KW-0285">Flavoprotein</keyword>
<evidence type="ECO:0000259" key="5">
    <source>
        <dbReference type="PROSITE" id="PS51349"/>
    </source>
</evidence>
<feature type="domain" description="FMN hydroxy acid dehydrogenase" evidence="5">
    <location>
        <begin position="1"/>
        <end position="78"/>
    </location>
</feature>
<reference evidence="6" key="1">
    <citation type="submission" date="2022-07" db="EMBL/GenBank/DDBJ databases">
        <title>Phylogenomic reconstructions and comparative analyses of Kickxellomycotina fungi.</title>
        <authorList>
            <person name="Reynolds N.K."/>
            <person name="Stajich J.E."/>
            <person name="Barry K."/>
            <person name="Grigoriev I.V."/>
            <person name="Crous P."/>
            <person name="Smith M.E."/>
        </authorList>
    </citation>
    <scope>NUCLEOTIDE SEQUENCE</scope>
    <source>
        <strain evidence="6">RSA 567</strain>
    </source>
</reference>
<accession>A0A9W8B2P3</accession>
<evidence type="ECO:0000256" key="1">
    <source>
        <dbReference type="ARBA" id="ARBA00001917"/>
    </source>
</evidence>
<evidence type="ECO:0000256" key="4">
    <source>
        <dbReference type="ARBA" id="ARBA00023002"/>
    </source>
</evidence>
<evidence type="ECO:0000256" key="3">
    <source>
        <dbReference type="ARBA" id="ARBA00022643"/>
    </source>
</evidence>
<keyword evidence="3" id="KW-0288">FMN</keyword>
<dbReference type="EMBL" id="JANBQB010000912">
    <property type="protein sequence ID" value="KAJ1973012.1"/>
    <property type="molecule type" value="Genomic_DNA"/>
</dbReference>
<dbReference type="Proteomes" id="UP001151582">
    <property type="component" value="Unassembled WGS sequence"/>
</dbReference>
<comment type="caution">
    <text evidence="6">The sequence shown here is derived from an EMBL/GenBank/DDBJ whole genome shotgun (WGS) entry which is preliminary data.</text>
</comment>
<dbReference type="InterPro" id="IPR013785">
    <property type="entry name" value="Aldolase_TIM"/>
</dbReference>
<dbReference type="EC" id="1.1.3.15" evidence="6"/>
<dbReference type="PANTHER" id="PTHR10578:SF107">
    <property type="entry name" value="2-HYDROXYACID OXIDASE 1"/>
    <property type="match status" value="1"/>
</dbReference>
<dbReference type="OrthoDB" id="1925334at2759"/>
<protein>
    <submittedName>
        <fullName evidence="6">Hydroxyacid oxidase 1</fullName>
        <ecNumber evidence="6">1.1.3.15</ecNumber>
    </submittedName>
</protein>
<dbReference type="Gene3D" id="3.20.20.70">
    <property type="entry name" value="Aldolase class I"/>
    <property type="match status" value="1"/>
</dbReference>
<dbReference type="AlphaFoldDB" id="A0A9W8B2P3"/>
<dbReference type="GO" id="GO:0003973">
    <property type="term" value="F:(S)-2-hydroxy-acid oxidase activity"/>
    <property type="evidence" value="ECO:0007669"/>
    <property type="project" value="UniProtKB-EC"/>
</dbReference>
<sequence>VFVDGGIRRGTDVFKALALGAKAVFIGRPLLWALAYKGDEGVKEMLQLLEDEFKLAMALAGCTEVSQISRKHVVLPQDNRVMGEATPLPSKL</sequence>
<name>A0A9W8B2P3_9FUNG</name>
<evidence type="ECO:0000313" key="6">
    <source>
        <dbReference type="EMBL" id="KAJ1973012.1"/>
    </source>
</evidence>
<dbReference type="InterPro" id="IPR000262">
    <property type="entry name" value="FMN-dep_DH"/>
</dbReference>
<comment type="cofactor">
    <cofactor evidence="1">
        <name>FMN</name>
        <dbReference type="ChEBI" id="CHEBI:58210"/>
    </cofactor>
</comment>
<dbReference type="PROSITE" id="PS51349">
    <property type="entry name" value="FMN_HYDROXY_ACID_DH_2"/>
    <property type="match status" value="1"/>
</dbReference>
<keyword evidence="4 6" id="KW-0560">Oxidoreductase</keyword>
<dbReference type="InterPro" id="IPR037396">
    <property type="entry name" value="FMN_HAD"/>
</dbReference>
<dbReference type="PANTHER" id="PTHR10578">
    <property type="entry name" value="S -2-HYDROXY-ACID OXIDASE-RELATED"/>
    <property type="match status" value="1"/>
</dbReference>
<feature type="non-terminal residue" evidence="6">
    <location>
        <position position="1"/>
    </location>
</feature>
<gene>
    <name evidence="6" type="primary">HAO1_2</name>
    <name evidence="6" type="ORF">H4R34_005218</name>
</gene>